<dbReference type="Gene3D" id="3.90.320.10">
    <property type="match status" value="1"/>
</dbReference>
<evidence type="ECO:0000256" key="4">
    <source>
        <dbReference type="ARBA" id="ARBA00022801"/>
    </source>
</evidence>
<dbReference type="Pfam" id="PF00580">
    <property type="entry name" value="UvrD-helicase"/>
    <property type="match status" value="1"/>
</dbReference>
<evidence type="ECO:0000256" key="12">
    <source>
        <dbReference type="ARBA" id="ARBA00034808"/>
    </source>
</evidence>
<dbReference type="InterPro" id="IPR000212">
    <property type="entry name" value="DNA_helicase_UvrD/REP"/>
</dbReference>
<keyword evidence="3" id="KW-0227">DNA damage</keyword>
<dbReference type="Pfam" id="PF13361">
    <property type="entry name" value="UvrD_C"/>
    <property type="match status" value="1"/>
</dbReference>
<keyword evidence="2 15" id="KW-0547">Nucleotide-binding</keyword>
<dbReference type="PANTHER" id="PTHR11070:SF2">
    <property type="entry name" value="ATP-DEPENDENT DNA HELICASE SRS2"/>
    <property type="match status" value="1"/>
</dbReference>
<evidence type="ECO:0000256" key="15">
    <source>
        <dbReference type="PROSITE-ProRule" id="PRU00560"/>
    </source>
</evidence>
<dbReference type="SUPFAM" id="SSF52980">
    <property type="entry name" value="Restriction endonuclease-like"/>
    <property type="match status" value="1"/>
</dbReference>
<keyword evidence="9" id="KW-0234">DNA repair</keyword>
<dbReference type="InterPro" id="IPR027417">
    <property type="entry name" value="P-loop_NTPase"/>
</dbReference>
<keyword evidence="4 15" id="KW-0378">Hydrolase</keyword>
<dbReference type="Gene3D" id="3.40.50.300">
    <property type="entry name" value="P-loop containing nucleotide triphosphate hydrolases"/>
    <property type="match status" value="4"/>
</dbReference>
<evidence type="ECO:0000256" key="10">
    <source>
        <dbReference type="ARBA" id="ARBA00023235"/>
    </source>
</evidence>
<keyword evidence="10" id="KW-0413">Isomerase</keyword>
<protein>
    <recommendedName>
        <fullName evidence="12">DNA 3'-5' helicase</fullName>
        <ecNumber evidence="12">5.6.2.4</ecNumber>
    </recommendedName>
    <alternativeName>
        <fullName evidence="13">DNA 3'-5' helicase II</fullName>
    </alternativeName>
</protein>
<dbReference type="Gene3D" id="1.10.486.10">
    <property type="entry name" value="PCRA, domain 4"/>
    <property type="match status" value="1"/>
</dbReference>
<sequence length="1151" mass="123328">MSAPNAELLRVAEDAQRRAADPALSVWVEASAGSGKTKVLTDRVLRLLLDGVPPGRILCLTFTKAAAAEMSNRLFLRLARWAAMADAELDAELAKLEGRAPAPRRRDAARRLFATVLDAADGLRIETLHGFCQGLLRRFPVEAGVSPTFDVLDDRRAAEMLRRARETVFRTAPPGSDLDRAIAAITDLCSDSTFPDLIASVTRARGRIVRAMRAWGGRDALLDGLSRHLGLDPAATAEGVLAAACADDACDLAGLRALCRALADCGGKTDGKHAAAMSPWLAAAAADRPALWDDYLTAFLTKDGGPRSTKSYPCKAAVALLADAAEIVAAEQDRLLRVCETLAAVRLRDATRHLIVLADAVFAAYARQKAKGGWLDYDDLIQKARDLLALAEARPWVLYKLDGGLDHILVDEAQDTSPDQWEVADALSAEFFAGEGARSAVRTLFAVGDPKQSIYRFQGADPEMFREQRLRVERGAASAGLGFAPVRLAVSFRSVKAVLDVVDATFDDPEAGDGVREPGLDPVEARHLAARAGEAGLVELWPLLPTPEAAGETPWSPPVERLAVASAATRCAQLVADRIARLVGVGGVPEIRAATGRPFRPGDVMVLVQKRDAFQTDLIRALKQKGVAVAGADRLDLAQHMAVQDLLAAAEAALLPDDDLTLAAVLKGPFLGWSEDELFALCHGREGSVWAALRGRGDARARDAAERLAAWGAAARRERPFAFLSRLLDAEGGRAKLRRRLGAEVDDPLDEVLALAQGFERDHAGTVQAFLAWFAAGDVEIKRDLEQGAADQVRILTVHGAKGLQAPVVFLPQTAPAIAAARSTELEWARGETGALPLWKPSGFAPCDGFARAQDARKAEDARESRRLLYVAMTRAEDRLYVCGWSGRRAPPAGCWHELVSRAMARIAPELPDEALSAAFGAPVALRRFSGTEAARPHAPDAVPPPSAPARLPDWISRPAPPEPEPTRPLTPSRPDDEPPLPSPLAAAAADRFRRGNLVHRLLESLPDLDPAARPAAARRYLDAAADWPEAARAALAAEALAVLAHPDAAPLFAPDSRAEVAIAGMVDGPHAPRLLAGRIDRLALADDAVLIADYKTNRPPPASAAEVPEVYRRQLGHYRAALGAMFPGRRVRTFLVWTDGPSVMELTEDA</sequence>
<evidence type="ECO:0000259" key="17">
    <source>
        <dbReference type="PROSITE" id="PS51198"/>
    </source>
</evidence>
<dbReference type="SUPFAM" id="SSF52540">
    <property type="entry name" value="P-loop containing nucleoside triphosphate hydrolases"/>
    <property type="match status" value="1"/>
</dbReference>
<feature type="compositionally biased region" description="Pro residues" evidence="16">
    <location>
        <begin position="959"/>
        <end position="969"/>
    </location>
</feature>
<dbReference type="GO" id="GO:0043138">
    <property type="term" value="F:3'-5' DNA helicase activity"/>
    <property type="evidence" value="ECO:0007669"/>
    <property type="project" value="UniProtKB-EC"/>
</dbReference>
<dbReference type="PANTHER" id="PTHR11070">
    <property type="entry name" value="UVRD / RECB / PCRA DNA HELICASE FAMILY MEMBER"/>
    <property type="match status" value="1"/>
</dbReference>
<reference evidence="19" key="1">
    <citation type="submission" date="2016-04" db="EMBL/GenBank/DDBJ databases">
        <authorList>
            <person name="Evans L.H."/>
            <person name="Alamgir A."/>
            <person name="Owens N."/>
            <person name="Weber N.D."/>
            <person name="Virtaneva K."/>
            <person name="Barbian K."/>
            <person name="Babar A."/>
            <person name="Rosenke K."/>
        </authorList>
    </citation>
    <scope>NUCLEOTIDE SEQUENCE</scope>
    <source>
        <strain evidence="19">86</strain>
    </source>
</reference>
<keyword evidence="7 15" id="KW-0067">ATP-binding</keyword>
<feature type="domain" description="UvrD-like helicase ATP-binding" evidence="17">
    <location>
        <begin position="9"/>
        <end position="495"/>
    </location>
</feature>
<feature type="domain" description="UvrD-like helicase C-terminal" evidence="18">
    <location>
        <begin position="523"/>
        <end position="803"/>
    </location>
</feature>
<dbReference type="GO" id="GO:0000725">
    <property type="term" value="P:recombinational repair"/>
    <property type="evidence" value="ECO:0007669"/>
    <property type="project" value="TreeGrafter"/>
</dbReference>
<evidence type="ECO:0000256" key="1">
    <source>
        <dbReference type="ARBA" id="ARBA00022722"/>
    </source>
</evidence>
<dbReference type="InterPro" id="IPR014151">
    <property type="entry name" value="DNA_helicase_AddA"/>
</dbReference>
<keyword evidence="5 15" id="KW-0347">Helicase</keyword>
<dbReference type="NCBIfam" id="TIGR02784">
    <property type="entry name" value="addA_alphas"/>
    <property type="match status" value="1"/>
</dbReference>
<keyword evidence="6" id="KW-0269">Exonuclease</keyword>
<feature type="region of interest" description="Disordered" evidence="16">
    <location>
        <begin position="933"/>
        <end position="984"/>
    </location>
</feature>
<dbReference type="Pfam" id="PF12705">
    <property type="entry name" value="PDDEXK_1"/>
    <property type="match status" value="1"/>
</dbReference>
<dbReference type="InterPro" id="IPR011335">
    <property type="entry name" value="Restrct_endonuc-II-like"/>
</dbReference>
<evidence type="ECO:0000259" key="18">
    <source>
        <dbReference type="PROSITE" id="PS51217"/>
    </source>
</evidence>
<evidence type="ECO:0000256" key="5">
    <source>
        <dbReference type="ARBA" id="ARBA00022806"/>
    </source>
</evidence>
<evidence type="ECO:0000256" key="6">
    <source>
        <dbReference type="ARBA" id="ARBA00022839"/>
    </source>
</evidence>
<comment type="catalytic activity">
    <reaction evidence="14">
        <text>ATP + H2O = ADP + phosphate + H(+)</text>
        <dbReference type="Rhea" id="RHEA:13065"/>
        <dbReference type="ChEBI" id="CHEBI:15377"/>
        <dbReference type="ChEBI" id="CHEBI:15378"/>
        <dbReference type="ChEBI" id="CHEBI:30616"/>
        <dbReference type="ChEBI" id="CHEBI:43474"/>
        <dbReference type="ChEBI" id="CHEBI:456216"/>
        <dbReference type="EC" id="5.6.2.4"/>
    </reaction>
</comment>
<keyword evidence="1" id="KW-0540">Nuclease</keyword>
<dbReference type="InterPro" id="IPR014016">
    <property type="entry name" value="UvrD-like_ATP-bd"/>
</dbReference>
<dbReference type="GO" id="GO:0005524">
    <property type="term" value="F:ATP binding"/>
    <property type="evidence" value="ECO:0007669"/>
    <property type="project" value="UniProtKB-UniRule"/>
</dbReference>
<evidence type="ECO:0000256" key="3">
    <source>
        <dbReference type="ARBA" id="ARBA00022763"/>
    </source>
</evidence>
<organism evidence="19">
    <name type="scientific">uncultured Alphaproteobacteria bacterium</name>
    <dbReference type="NCBI Taxonomy" id="91750"/>
    <lineage>
        <taxon>Bacteria</taxon>
        <taxon>Pseudomonadati</taxon>
        <taxon>Pseudomonadota</taxon>
        <taxon>Alphaproteobacteria</taxon>
        <taxon>environmental samples</taxon>
    </lineage>
</organism>
<dbReference type="GO" id="GO:0005829">
    <property type="term" value="C:cytosol"/>
    <property type="evidence" value="ECO:0007669"/>
    <property type="project" value="TreeGrafter"/>
</dbReference>
<evidence type="ECO:0000256" key="7">
    <source>
        <dbReference type="ARBA" id="ARBA00022840"/>
    </source>
</evidence>
<dbReference type="InterPro" id="IPR011604">
    <property type="entry name" value="PDDEXK-like_dom_sf"/>
</dbReference>
<dbReference type="AlphaFoldDB" id="A0A212KKB7"/>
<evidence type="ECO:0000256" key="2">
    <source>
        <dbReference type="ARBA" id="ARBA00022741"/>
    </source>
</evidence>
<dbReference type="GO" id="GO:0033202">
    <property type="term" value="C:DNA helicase complex"/>
    <property type="evidence" value="ECO:0007669"/>
    <property type="project" value="TreeGrafter"/>
</dbReference>
<proteinExistence type="predicted"/>
<evidence type="ECO:0000256" key="9">
    <source>
        <dbReference type="ARBA" id="ARBA00023204"/>
    </source>
</evidence>
<evidence type="ECO:0000313" key="19">
    <source>
        <dbReference type="EMBL" id="SBW12097.1"/>
    </source>
</evidence>
<dbReference type="InterPro" id="IPR038726">
    <property type="entry name" value="PDDEXK_AddAB-type"/>
</dbReference>
<feature type="binding site" evidence="15">
    <location>
        <begin position="30"/>
        <end position="37"/>
    </location>
    <ligand>
        <name>ATP</name>
        <dbReference type="ChEBI" id="CHEBI:30616"/>
    </ligand>
</feature>
<keyword evidence="8" id="KW-0238">DNA-binding</keyword>
<evidence type="ECO:0000256" key="13">
    <source>
        <dbReference type="ARBA" id="ARBA00034923"/>
    </source>
</evidence>
<dbReference type="GO" id="GO:0004527">
    <property type="term" value="F:exonuclease activity"/>
    <property type="evidence" value="ECO:0007669"/>
    <property type="project" value="UniProtKB-KW"/>
</dbReference>
<comment type="catalytic activity">
    <reaction evidence="11">
        <text>Couples ATP hydrolysis with the unwinding of duplex DNA by translocating in the 3'-5' direction.</text>
        <dbReference type="EC" id="5.6.2.4"/>
    </reaction>
</comment>
<dbReference type="EC" id="5.6.2.4" evidence="12"/>
<evidence type="ECO:0000256" key="11">
    <source>
        <dbReference type="ARBA" id="ARBA00034617"/>
    </source>
</evidence>
<dbReference type="PROSITE" id="PS51217">
    <property type="entry name" value="UVRD_HELICASE_CTER"/>
    <property type="match status" value="1"/>
</dbReference>
<accession>A0A212KKB7</accession>
<dbReference type="InterPro" id="IPR014017">
    <property type="entry name" value="DNA_helicase_UvrD-like_C"/>
</dbReference>
<evidence type="ECO:0000256" key="8">
    <source>
        <dbReference type="ARBA" id="ARBA00023125"/>
    </source>
</evidence>
<evidence type="ECO:0000256" key="14">
    <source>
        <dbReference type="ARBA" id="ARBA00048988"/>
    </source>
</evidence>
<gene>
    <name evidence="19" type="ORF">KL86APRO_20442</name>
</gene>
<evidence type="ECO:0000256" key="16">
    <source>
        <dbReference type="SAM" id="MobiDB-lite"/>
    </source>
</evidence>
<name>A0A212KKB7_9PROT</name>
<dbReference type="EMBL" id="FLUO01000002">
    <property type="protein sequence ID" value="SBW12097.1"/>
    <property type="molecule type" value="Genomic_DNA"/>
</dbReference>
<dbReference type="PROSITE" id="PS51198">
    <property type="entry name" value="UVRD_HELICASE_ATP_BIND"/>
    <property type="match status" value="1"/>
</dbReference>
<dbReference type="GO" id="GO:0003677">
    <property type="term" value="F:DNA binding"/>
    <property type="evidence" value="ECO:0007669"/>
    <property type="project" value="UniProtKB-KW"/>
</dbReference>